<keyword evidence="4 9" id="KW-0808">Transferase</keyword>
<dbReference type="InterPro" id="IPR004662">
    <property type="entry name" value="AcgluKinase_fam"/>
</dbReference>
<feature type="domain" description="Aspartate/glutamate/uridylate kinase" evidence="11">
    <location>
        <begin position="37"/>
        <end position="277"/>
    </location>
</feature>
<dbReference type="EC" id="2.7.2.8" evidence="9"/>
<dbReference type="PANTHER" id="PTHR23342:SF0">
    <property type="entry name" value="N-ACETYLGLUTAMATE SYNTHASE, MITOCHONDRIAL"/>
    <property type="match status" value="1"/>
</dbReference>
<keyword evidence="5 9" id="KW-0547">Nucleotide-binding</keyword>
<keyword evidence="6 9" id="KW-0418">Kinase</keyword>
<comment type="catalytic activity">
    <reaction evidence="8 9">
        <text>N-acetyl-L-glutamate + ATP = N-acetyl-L-glutamyl 5-phosphate + ADP</text>
        <dbReference type="Rhea" id="RHEA:14629"/>
        <dbReference type="ChEBI" id="CHEBI:30616"/>
        <dbReference type="ChEBI" id="CHEBI:44337"/>
        <dbReference type="ChEBI" id="CHEBI:57936"/>
        <dbReference type="ChEBI" id="CHEBI:456216"/>
        <dbReference type="EC" id="2.7.2.8"/>
    </reaction>
</comment>
<keyword evidence="9" id="KW-0963">Cytoplasm</keyword>
<evidence type="ECO:0000256" key="2">
    <source>
        <dbReference type="ARBA" id="ARBA00022571"/>
    </source>
</evidence>
<feature type="binding site" evidence="9">
    <location>
        <begin position="76"/>
        <end position="77"/>
    </location>
    <ligand>
        <name>substrate</name>
    </ligand>
</feature>
<dbReference type="PRINTS" id="PR00474">
    <property type="entry name" value="GLU5KINASE"/>
</dbReference>
<comment type="pathway">
    <text evidence="1 9">Amino-acid biosynthesis; L-arginine biosynthesis; N(2)-acetyl-L-ornithine from L-glutamate: step 2/4.</text>
</comment>
<evidence type="ECO:0000259" key="11">
    <source>
        <dbReference type="Pfam" id="PF00696"/>
    </source>
</evidence>
<comment type="subcellular location">
    <subcellularLocation>
        <location evidence="9">Cytoplasm</location>
    </subcellularLocation>
</comment>
<sequence>MNSRISDNPTQDQAQAMDKAANLIEALPWLSRFHGRTVVVKYGGNAMVSEELRVRFAESIVFLHYAGLRPVVVHGGGPQISAMLDRSGVESTFTAGLRVTTDEAMDIVRMVLTGQVNREIVGLINQHGPFAVGMSGEDANLLYAERKSVEVDGETVDIGRVGEVSEVNPGAVSALIADGRIPVISSVARADDGGVYNINADTAASALAVALGASKLIMLTDVEGLFADFPANTDLIRRLNVDELRALLPSLSSGMLPKMEACLTAVEGGVPQAHIIDGRVPHSLLLEVFTDQGVGTMVADEELEAELLAGNGHYPRPWRPTDTTTEHNPGAAK</sequence>
<dbReference type="InterPro" id="IPR001048">
    <property type="entry name" value="Asp/Glu/Uridylate_kinase"/>
</dbReference>
<keyword evidence="3 9" id="KW-0028">Amino-acid biosynthesis</keyword>
<dbReference type="FunFam" id="3.40.1160.10:FF:000004">
    <property type="entry name" value="Acetylglutamate kinase"/>
    <property type="match status" value="1"/>
</dbReference>
<dbReference type="AlphaFoldDB" id="A0A840WJ05"/>
<reference evidence="12 13" key="1">
    <citation type="submission" date="2020-08" db="EMBL/GenBank/DDBJ databases">
        <title>Sequencing the genomes of 1000 actinobacteria strains.</title>
        <authorList>
            <person name="Klenk H.-P."/>
        </authorList>
    </citation>
    <scope>NUCLEOTIDE SEQUENCE [LARGE SCALE GENOMIC DNA]</scope>
    <source>
        <strain evidence="12 13">DSM 44598</strain>
    </source>
</reference>
<comment type="caution">
    <text evidence="12">The sequence shown here is derived from an EMBL/GenBank/DDBJ whole genome shotgun (WGS) entry which is preliminary data.</text>
</comment>
<evidence type="ECO:0000256" key="9">
    <source>
        <dbReference type="HAMAP-Rule" id="MF_00082"/>
    </source>
</evidence>
<dbReference type="PANTHER" id="PTHR23342">
    <property type="entry name" value="N-ACETYLGLUTAMATE SYNTHASE"/>
    <property type="match status" value="1"/>
</dbReference>
<feature type="binding site" evidence="9">
    <location>
        <position position="98"/>
    </location>
    <ligand>
        <name>substrate</name>
    </ligand>
</feature>
<dbReference type="InterPro" id="IPR037528">
    <property type="entry name" value="ArgB"/>
</dbReference>
<dbReference type="CDD" id="cd04250">
    <property type="entry name" value="AAK_NAGK-C"/>
    <property type="match status" value="1"/>
</dbReference>
<dbReference type="EMBL" id="JACHDO010000001">
    <property type="protein sequence ID" value="MBB5491667.1"/>
    <property type="molecule type" value="Genomic_DNA"/>
</dbReference>
<comment type="function">
    <text evidence="9">Catalyzes the ATP-dependent phosphorylation of N-acetyl-L-glutamate.</text>
</comment>
<feature type="site" description="Transition state stabilizer" evidence="9">
    <location>
        <position position="41"/>
    </location>
</feature>
<dbReference type="PIRSF" id="PIRSF000728">
    <property type="entry name" value="NAGK"/>
    <property type="match status" value="1"/>
</dbReference>
<dbReference type="GO" id="GO:0005737">
    <property type="term" value="C:cytoplasm"/>
    <property type="evidence" value="ECO:0007669"/>
    <property type="project" value="UniProtKB-SubCell"/>
</dbReference>
<dbReference type="GO" id="GO:0042450">
    <property type="term" value="P:L-arginine biosynthetic process via ornithine"/>
    <property type="evidence" value="ECO:0007669"/>
    <property type="project" value="UniProtKB-UniRule"/>
</dbReference>
<dbReference type="InterPro" id="IPR041727">
    <property type="entry name" value="NAGK-C"/>
</dbReference>
<proteinExistence type="inferred from homology"/>
<dbReference type="Pfam" id="PF00696">
    <property type="entry name" value="AA_kinase"/>
    <property type="match status" value="1"/>
</dbReference>
<accession>A0A840WJ05</accession>
<dbReference type="Proteomes" id="UP000579647">
    <property type="component" value="Unassembled WGS sequence"/>
</dbReference>
<keyword evidence="7 9" id="KW-0067">ATP-binding</keyword>
<dbReference type="NCBIfam" id="TIGR00761">
    <property type="entry name" value="argB"/>
    <property type="match status" value="1"/>
</dbReference>
<protein>
    <recommendedName>
        <fullName evidence="9">Acetylglutamate kinase</fullName>
        <ecNumber evidence="9">2.7.2.8</ecNumber>
    </recommendedName>
    <alternativeName>
        <fullName evidence="9">N-acetyl-L-glutamate 5-phosphotransferase</fullName>
    </alternativeName>
    <alternativeName>
        <fullName evidence="9">NAG kinase</fullName>
        <shortName evidence="9">NAGK</shortName>
    </alternativeName>
</protein>
<name>A0A840WJ05_9ACTN</name>
<evidence type="ECO:0000256" key="6">
    <source>
        <dbReference type="ARBA" id="ARBA00022777"/>
    </source>
</evidence>
<feature type="site" description="Transition state stabilizer" evidence="9">
    <location>
        <position position="258"/>
    </location>
</feature>
<evidence type="ECO:0000256" key="1">
    <source>
        <dbReference type="ARBA" id="ARBA00004828"/>
    </source>
</evidence>
<organism evidence="12 13">
    <name type="scientific">Nocardiopsis metallicus</name>
    <dbReference type="NCBI Taxonomy" id="179819"/>
    <lineage>
        <taxon>Bacteria</taxon>
        <taxon>Bacillati</taxon>
        <taxon>Actinomycetota</taxon>
        <taxon>Actinomycetes</taxon>
        <taxon>Streptosporangiales</taxon>
        <taxon>Nocardiopsidaceae</taxon>
        <taxon>Nocardiopsis</taxon>
    </lineage>
</organism>
<evidence type="ECO:0000256" key="3">
    <source>
        <dbReference type="ARBA" id="ARBA00022605"/>
    </source>
</evidence>
<dbReference type="SUPFAM" id="SSF53633">
    <property type="entry name" value="Carbamate kinase-like"/>
    <property type="match status" value="1"/>
</dbReference>
<evidence type="ECO:0000256" key="10">
    <source>
        <dbReference type="SAM" id="MobiDB-lite"/>
    </source>
</evidence>
<dbReference type="InterPro" id="IPR001057">
    <property type="entry name" value="Glu/AcGlu_kinase"/>
</dbReference>
<evidence type="ECO:0000256" key="8">
    <source>
        <dbReference type="ARBA" id="ARBA00048141"/>
    </source>
</evidence>
<evidence type="ECO:0000256" key="7">
    <source>
        <dbReference type="ARBA" id="ARBA00022840"/>
    </source>
</evidence>
<gene>
    <name evidence="9" type="primary">argB</name>
    <name evidence="12" type="ORF">HNR07_002804</name>
</gene>
<comment type="similarity">
    <text evidence="9">Belongs to the acetylglutamate kinase family. ArgB subfamily.</text>
</comment>
<keyword evidence="13" id="KW-1185">Reference proteome</keyword>
<dbReference type="GO" id="GO:0003991">
    <property type="term" value="F:acetylglutamate kinase activity"/>
    <property type="evidence" value="ECO:0007669"/>
    <property type="project" value="UniProtKB-UniRule"/>
</dbReference>
<dbReference type="GO" id="GO:0005524">
    <property type="term" value="F:ATP binding"/>
    <property type="evidence" value="ECO:0007669"/>
    <property type="project" value="UniProtKB-UniRule"/>
</dbReference>
<feature type="region of interest" description="Disordered" evidence="10">
    <location>
        <begin position="311"/>
        <end position="333"/>
    </location>
</feature>
<evidence type="ECO:0000313" key="12">
    <source>
        <dbReference type="EMBL" id="MBB5491667.1"/>
    </source>
</evidence>
<dbReference type="Gene3D" id="3.40.1160.10">
    <property type="entry name" value="Acetylglutamate kinase-like"/>
    <property type="match status" value="1"/>
</dbReference>
<evidence type="ECO:0000256" key="4">
    <source>
        <dbReference type="ARBA" id="ARBA00022679"/>
    </source>
</evidence>
<feature type="binding site" evidence="9">
    <location>
        <position position="197"/>
    </location>
    <ligand>
        <name>substrate</name>
    </ligand>
</feature>
<evidence type="ECO:0000256" key="5">
    <source>
        <dbReference type="ARBA" id="ARBA00022741"/>
    </source>
</evidence>
<dbReference type="InterPro" id="IPR036393">
    <property type="entry name" value="AceGlu_kinase-like_sf"/>
</dbReference>
<keyword evidence="2 9" id="KW-0055">Arginine biosynthesis</keyword>
<dbReference type="HAMAP" id="MF_00082">
    <property type="entry name" value="ArgB"/>
    <property type="match status" value="1"/>
</dbReference>
<evidence type="ECO:0000313" key="13">
    <source>
        <dbReference type="Proteomes" id="UP000579647"/>
    </source>
</evidence>
<dbReference type="UniPathway" id="UPA00068">
    <property type="reaction ID" value="UER00107"/>
</dbReference>